<feature type="transmembrane region" description="Helical" evidence="1">
    <location>
        <begin position="345"/>
        <end position="363"/>
    </location>
</feature>
<protein>
    <submittedName>
        <fullName evidence="3">Acyltransferase</fullName>
    </submittedName>
</protein>
<gene>
    <name evidence="3" type="ORF">EER27_05850</name>
</gene>
<feature type="transmembrane region" description="Helical" evidence="1">
    <location>
        <begin position="54"/>
        <end position="72"/>
    </location>
</feature>
<evidence type="ECO:0000256" key="1">
    <source>
        <dbReference type="SAM" id="Phobius"/>
    </source>
</evidence>
<keyword evidence="3" id="KW-0808">Transferase</keyword>
<name>A0A3M8SX76_9GAMM</name>
<keyword evidence="4" id="KW-1185">Reference proteome</keyword>
<comment type="caution">
    <text evidence="3">The sequence shown here is derived from an EMBL/GenBank/DDBJ whole genome shotgun (WGS) entry which is preliminary data.</text>
</comment>
<dbReference type="AlphaFoldDB" id="A0A3M8SX76"/>
<dbReference type="EMBL" id="RIBS01000002">
    <property type="protein sequence ID" value="RNF85285.1"/>
    <property type="molecule type" value="Genomic_DNA"/>
</dbReference>
<keyword evidence="1" id="KW-1133">Transmembrane helix</keyword>
<evidence type="ECO:0000259" key="2">
    <source>
        <dbReference type="Pfam" id="PF01757"/>
    </source>
</evidence>
<dbReference type="InterPro" id="IPR002656">
    <property type="entry name" value="Acyl_transf_3_dom"/>
</dbReference>
<reference evidence="3 4" key="1">
    <citation type="submission" date="2018-11" db="EMBL/GenBank/DDBJ databases">
        <title>Lysobacter cryohumiis sp. nov., isolated from soil in the Tianshan Mountains, Xinjiang, China.</title>
        <authorList>
            <person name="Luo Y."/>
            <person name="Sheng H."/>
        </authorList>
    </citation>
    <scope>NUCLEOTIDE SEQUENCE [LARGE SCALE GENOMIC DNA]</scope>
    <source>
        <strain evidence="3 4">ZS60</strain>
    </source>
</reference>
<evidence type="ECO:0000313" key="3">
    <source>
        <dbReference type="EMBL" id="RNF85285.1"/>
    </source>
</evidence>
<feature type="transmembrane region" description="Helical" evidence="1">
    <location>
        <begin position="146"/>
        <end position="166"/>
    </location>
</feature>
<dbReference type="PANTHER" id="PTHR36927">
    <property type="entry name" value="BLR4337 PROTEIN"/>
    <property type="match status" value="1"/>
</dbReference>
<keyword evidence="1" id="KW-0472">Membrane</keyword>
<evidence type="ECO:0000313" key="4">
    <source>
        <dbReference type="Proteomes" id="UP000267049"/>
    </source>
</evidence>
<feature type="transmembrane region" description="Helical" evidence="1">
    <location>
        <begin position="186"/>
        <end position="206"/>
    </location>
</feature>
<feature type="transmembrane region" description="Helical" evidence="1">
    <location>
        <begin position="314"/>
        <end position="333"/>
    </location>
</feature>
<proteinExistence type="predicted"/>
<dbReference type="RefSeq" id="WP_123087071.1">
    <property type="nucleotide sequence ID" value="NZ_RIBS01000002.1"/>
</dbReference>
<feature type="transmembrane region" description="Helical" evidence="1">
    <location>
        <begin position="12"/>
        <end position="29"/>
    </location>
</feature>
<feature type="transmembrane region" description="Helical" evidence="1">
    <location>
        <begin position="249"/>
        <end position="265"/>
    </location>
</feature>
<dbReference type="GO" id="GO:0016747">
    <property type="term" value="F:acyltransferase activity, transferring groups other than amino-acyl groups"/>
    <property type="evidence" value="ECO:0007669"/>
    <property type="project" value="InterPro"/>
</dbReference>
<accession>A0A3M8SX76</accession>
<feature type="transmembrane region" description="Helical" evidence="1">
    <location>
        <begin position="84"/>
        <end position="105"/>
    </location>
</feature>
<feature type="transmembrane region" description="Helical" evidence="1">
    <location>
        <begin position="218"/>
        <end position="237"/>
    </location>
</feature>
<organism evidence="3 4">
    <name type="scientific">Montanilutibacter psychrotolerans</name>
    <dbReference type="NCBI Taxonomy" id="1327343"/>
    <lineage>
        <taxon>Bacteria</taxon>
        <taxon>Pseudomonadati</taxon>
        <taxon>Pseudomonadota</taxon>
        <taxon>Gammaproteobacteria</taxon>
        <taxon>Lysobacterales</taxon>
        <taxon>Lysobacteraceae</taxon>
        <taxon>Montanilutibacter</taxon>
    </lineage>
</organism>
<dbReference type="OrthoDB" id="9809782at2"/>
<dbReference type="PANTHER" id="PTHR36927:SF3">
    <property type="entry name" value="GLUCANS BIOSYNTHESIS PROTEIN C"/>
    <property type="match status" value="1"/>
</dbReference>
<feature type="transmembrane region" description="Helical" evidence="1">
    <location>
        <begin position="285"/>
        <end position="302"/>
    </location>
</feature>
<keyword evidence="1" id="KW-0812">Transmembrane</keyword>
<sequence>MNRRHDIDALRAIAFALLILYHWAMLYVFDWDWHLKSPHQSEWLQLPMLFVNRWRMDLIFLISGLSVHFLLRDTGIGRFLALRSWRLMLPLVFGMLVVVPIQPYAQGVANGAVEPGFWRFLGDYLGGRQWPGEHFDGSDGLTWNHLWYLAYLWVYTLAFAALLPLLRSGVGQRVQRAFTGLRNGRLLVLPALPLLLATLALQPIFGDDGDLENDWYRHAVYFTMFLYGWWLGTDAGLWGELARLRRRALGWALFVFAAYAALVFSLPDEIPDWQETFIRVLRNGYIWLALCAILGWGHTLLNRPFRWLPWANEAVYPWYVLHQSLIVAVAYWLLPLRLGPVVEPLLVLAGTVGGCWVLHALVIRRVAALRPCFGLKARAARQPVAASRARAESNPA</sequence>
<dbReference type="Proteomes" id="UP000267049">
    <property type="component" value="Unassembled WGS sequence"/>
</dbReference>
<feature type="domain" description="Acyltransferase 3" evidence="2">
    <location>
        <begin position="5"/>
        <end position="359"/>
    </location>
</feature>
<dbReference type="Pfam" id="PF01757">
    <property type="entry name" value="Acyl_transf_3"/>
    <property type="match status" value="1"/>
</dbReference>
<dbReference type="InterPro" id="IPR050623">
    <property type="entry name" value="Glucan_succinyl_AcylTrfase"/>
</dbReference>
<keyword evidence="3" id="KW-0012">Acyltransferase</keyword>